<dbReference type="RefSeq" id="WP_150023747.1">
    <property type="nucleotide sequence ID" value="NZ_VWOJ01000004.1"/>
</dbReference>
<proteinExistence type="predicted"/>
<keyword evidence="3" id="KW-1185">Reference proteome</keyword>
<protein>
    <submittedName>
        <fullName evidence="2">Aryl-sulfate sulfotransferase</fullName>
    </submittedName>
</protein>
<gene>
    <name evidence="2" type="ORF">F1654_11710</name>
</gene>
<organism evidence="2 3">
    <name type="scientific">Alkalicaulis satelles</name>
    <dbReference type="NCBI Taxonomy" id="2609175"/>
    <lineage>
        <taxon>Bacteria</taxon>
        <taxon>Pseudomonadati</taxon>
        <taxon>Pseudomonadota</taxon>
        <taxon>Alphaproteobacteria</taxon>
        <taxon>Maricaulales</taxon>
        <taxon>Maricaulaceae</taxon>
        <taxon>Alkalicaulis</taxon>
    </lineage>
</organism>
<dbReference type="Pfam" id="PF13467">
    <property type="entry name" value="RHH_4"/>
    <property type="match status" value="1"/>
</dbReference>
<dbReference type="EMBL" id="VWOJ01000004">
    <property type="protein sequence ID" value="KAA5801559.1"/>
    <property type="molecule type" value="Genomic_DNA"/>
</dbReference>
<keyword evidence="2" id="KW-0808">Transferase</keyword>
<sequence>MLRKRSVTLAGHATSLALEEDFWAVLDEAARAEGVSLARLIARIDEMRARHDPDAPLSSACRVWVLRRVLEGPVSPERAGPLPSGPRAD</sequence>
<dbReference type="GO" id="GO:0016740">
    <property type="term" value="F:transferase activity"/>
    <property type="evidence" value="ECO:0007669"/>
    <property type="project" value="UniProtKB-KW"/>
</dbReference>
<feature type="domain" description="Ribbon-helix-helix" evidence="1">
    <location>
        <begin position="3"/>
        <end position="68"/>
    </location>
</feature>
<dbReference type="AlphaFoldDB" id="A0A5M6ZA36"/>
<comment type="caution">
    <text evidence="2">The sequence shown here is derived from an EMBL/GenBank/DDBJ whole genome shotgun (WGS) entry which is preliminary data.</text>
</comment>
<dbReference type="Proteomes" id="UP000325122">
    <property type="component" value="Unassembled WGS sequence"/>
</dbReference>
<dbReference type="Gene3D" id="1.10.3990.20">
    <property type="entry name" value="protein bp1543"/>
    <property type="match status" value="1"/>
</dbReference>
<accession>A0A5M6ZA36</accession>
<reference evidence="2 3" key="1">
    <citation type="submission" date="2019-09" db="EMBL/GenBank/DDBJ databases">
        <authorList>
            <person name="Kevbrin V."/>
            <person name="Grouzdev D.S."/>
        </authorList>
    </citation>
    <scope>NUCLEOTIDE SEQUENCE [LARGE SCALE GENOMIC DNA]</scope>
    <source>
        <strain evidence="2 3">G-192</strain>
    </source>
</reference>
<name>A0A5M6ZA36_9PROT</name>
<dbReference type="InterPro" id="IPR038268">
    <property type="entry name" value="RHH_sf"/>
</dbReference>
<dbReference type="InterPro" id="IPR027373">
    <property type="entry name" value="RHH_dom"/>
</dbReference>
<evidence type="ECO:0000313" key="2">
    <source>
        <dbReference type="EMBL" id="KAA5801559.1"/>
    </source>
</evidence>
<evidence type="ECO:0000259" key="1">
    <source>
        <dbReference type="Pfam" id="PF13467"/>
    </source>
</evidence>
<evidence type="ECO:0000313" key="3">
    <source>
        <dbReference type="Proteomes" id="UP000325122"/>
    </source>
</evidence>